<reference evidence="2" key="1">
    <citation type="submission" date="2020-08" db="EMBL/GenBank/DDBJ databases">
        <title>Genome public.</title>
        <authorList>
            <person name="Liu C."/>
            <person name="Sun Q."/>
        </authorList>
    </citation>
    <scope>NUCLEOTIDE SEQUENCE</scope>
    <source>
        <strain evidence="2">NSJ-44</strain>
    </source>
</reference>
<evidence type="ECO:0000313" key="2">
    <source>
        <dbReference type="EMBL" id="MBC8527926.1"/>
    </source>
</evidence>
<dbReference type="Gene3D" id="1.10.10.2520">
    <property type="entry name" value="Cell wall hydrolase SleB, domain 1"/>
    <property type="match status" value="1"/>
</dbReference>
<dbReference type="RefSeq" id="WP_249284002.1">
    <property type="nucleotide sequence ID" value="NZ_JACRSO010000001.1"/>
</dbReference>
<organism evidence="2 3">
    <name type="scientific">Luoshenia tenuis</name>
    <dbReference type="NCBI Taxonomy" id="2763654"/>
    <lineage>
        <taxon>Bacteria</taxon>
        <taxon>Bacillati</taxon>
        <taxon>Bacillota</taxon>
        <taxon>Clostridia</taxon>
        <taxon>Christensenellales</taxon>
        <taxon>Christensenellaceae</taxon>
        <taxon>Luoshenia</taxon>
    </lineage>
</organism>
<dbReference type="Proteomes" id="UP000654279">
    <property type="component" value="Unassembled WGS sequence"/>
</dbReference>
<dbReference type="InterPro" id="IPR011105">
    <property type="entry name" value="Cell_wall_hydrolase_SleB"/>
</dbReference>
<evidence type="ECO:0000259" key="1">
    <source>
        <dbReference type="Pfam" id="PF07486"/>
    </source>
</evidence>
<proteinExistence type="predicted"/>
<dbReference type="EMBL" id="JACRSO010000001">
    <property type="protein sequence ID" value="MBC8527926.1"/>
    <property type="molecule type" value="Genomic_DNA"/>
</dbReference>
<evidence type="ECO:0000313" key="3">
    <source>
        <dbReference type="Proteomes" id="UP000654279"/>
    </source>
</evidence>
<feature type="domain" description="Cell wall hydrolase SleB" evidence="1">
    <location>
        <begin position="19"/>
        <end position="137"/>
    </location>
</feature>
<dbReference type="AlphaFoldDB" id="A0A926CY95"/>
<dbReference type="GO" id="GO:0016787">
    <property type="term" value="F:hydrolase activity"/>
    <property type="evidence" value="ECO:0007669"/>
    <property type="project" value="UniProtKB-KW"/>
</dbReference>
<keyword evidence="3" id="KW-1185">Reference proteome</keyword>
<dbReference type="Pfam" id="PF07486">
    <property type="entry name" value="Hydrolase_2"/>
    <property type="match status" value="1"/>
</dbReference>
<protein>
    <submittedName>
        <fullName evidence="2">Cell wall hydrolase</fullName>
    </submittedName>
</protein>
<accession>A0A926CY95</accession>
<keyword evidence="2" id="KW-0378">Hydrolase</keyword>
<sequence>MPLSDRELLARLIRCEAGGEGENGMKAVASVVMNRVNTPYGEYARIGQGSIRNIIFQERQFVCASEVENGQYNPQNIFNIPAEQIHYDIADWAIAGNRLLNLGSALWFYNPYSPNCRPNFPSEVGYFVVRIGDHCFYNPTSAYFDT</sequence>
<comment type="caution">
    <text evidence="2">The sequence shown here is derived from an EMBL/GenBank/DDBJ whole genome shotgun (WGS) entry which is preliminary data.</text>
</comment>
<dbReference type="InterPro" id="IPR042047">
    <property type="entry name" value="SleB_dom1"/>
</dbReference>
<gene>
    <name evidence="2" type="ORF">H8699_00550</name>
</gene>
<name>A0A926CY95_9FIRM</name>